<reference evidence="10 11" key="1">
    <citation type="journal article" date="2016" name="Nat. Commun.">
        <title>Thousands of microbial genomes shed light on interconnected biogeochemical processes in an aquifer system.</title>
        <authorList>
            <person name="Anantharaman K."/>
            <person name="Brown C.T."/>
            <person name="Hug L.A."/>
            <person name="Sharon I."/>
            <person name="Castelle C.J."/>
            <person name="Probst A.J."/>
            <person name="Thomas B.C."/>
            <person name="Singh A."/>
            <person name="Wilkins M.J."/>
            <person name="Karaoz U."/>
            <person name="Brodie E.L."/>
            <person name="Williams K.H."/>
            <person name="Hubbard S.S."/>
            <person name="Banfield J.F."/>
        </authorList>
    </citation>
    <scope>NUCLEOTIDE SEQUENCE [LARGE SCALE GENOMIC DNA]</scope>
</reference>
<dbReference type="InterPro" id="IPR050250">
    <property type="entry name" value="Macrolide_Exporter_MacB"/>
</dbReference>
<evidence type="ECO:0000256" key="3">
    <source>
        <dbReference type="ARBA" id="ARBA00022692"/>
    </source>
</evidence>
<dbReference type="PANTHER" id="PTHR30572:SF4">
    <property type="entry name" value="ABC TRANSPORTER PERMEASE YTRF"/>
    <property type="match status" value="1"/>
</dbReference>
<dbReference type="Proteomes" id="UP000179118">
    <property type="component" value="Unassembled WGS sequence"/>
</dbReference>
<feature type="transmembrane region" description="Helical" evidence="7">
    <location>
        <begin position="48"/>
        <end position="71"/>
    </location>
</feature>
<protein>
    <recommendedName>
        <fullName evidence="12">ABC3 transporter permease protein domain-containing protein</fullName>
    </recommendedName>
</protein>
<feature type="transmembrane region" description="Helical" evidence="7">
    <location>
        <begin position="289"/>
        <end position="314"/>
    </location>
</feature>
<keyword evidence="2" id="KW-1003">Cell membrane</keyword>
<feature type="domain" description="MacB-like periplasmic core" evidence="9">
    <location>
        <begin position="47"/>
        <end position="264"/>
    </location>
</feature>
<comment type="subcellular location">
    <subcellularLocation>
        <location evidence="1">Cell membrane</location>
        <topology evidence="1">Multi-pass membrane protein</topology>
    </subcellularLocation>
</comment>
<name>A0A1G2S8A7_9BACT</name>
<dbReference type="InterPro" id="IPR003838">
    <property type="entry name" value="ABC3_permease_C"/>
</dbReference>
<evidence type="ECO:0000256" key="1">
    <source>
        <dbReference type="ARBA" id="ARBA00004651"/>
    </source>
</evidence>
<evidence type="ECO:0000256" key="2">
    <source>
        <dbReference type="ARBA" id="ARBA00022475"/>
    </source>
</evidence>
<evidence type="ECO:0000259" key="9">
    <source>
        <dbReference type="Pfam" id="PF12704"/>
    </source>
</evidence>
<gene>
    <name evidence="10" type="ORF">A3D51_02000</name>
</gene>
<dbReference type="GO" id="GO:0022857">
    <property type="term" value="F:transmembrane transporter activity"/>
    <property type="evidence" value="ECO:0007669"/>
    <property type="project" value="TreeGrafter"/>
</dbReference>
<dbReference type="AlphaFoldDB" id="A0A1G2S8A7"/>
<comment type="similarity">
    <text evidence="6">Belongs to the ABC-4 integral membrane protein family.</text>
</comment>
<proteinExistence type="inferred from homology"/>
<organism evidence="10 11">
    <name type="scientific">Candidatus Yonathbacteria bacterium RIFCSPHIGHO2_02_FULL_44_14</name>
    <dbReference type="NCBI Taxonomy" id="1802724"/>
    <lineage>
        <taxon>Bacteria</taxon>
        <taxon>Candidatus Yonathiibacteriota</taxon>
    </lineage>
</organism>
<sequence>MEKNIEDEKYEMPKVPQKLEIKTDHSLSAWDLLKLSLRVFRTKPTRTILTILGMSVGIGTVVFLVSLGYGLQYILIGNLITSEDSLMTLEAAYPSESGKGIDLEKVAEIKTREEVDAVSPVTEFSGELSIAEGAPGIIPVTRVVRASYFKFAGVYPDLGEVFDEDNPGVVLSAQALKLLGLTVDETIIGKEVTGKVYYPKPDGSTEEVLISKLQIRGIITDENESPLAYVPYSSVTKEPTVLKSLLIKARNVDLVEPLRDKLEKEGFLISAKVDLVNQARKITNAITTVLMVFGTAALIVSAIGMFNTMIVGFLERIYEVGVMKSLGATDSDVQNLFLMESFIIGFLGGVSGVAIGMGGGALINFVMSTLSQNMGSKALTLFITPAWFAIATLVLSSCIGLISGYWPSRNASKLSPREAFVRK</sequence>
<feature type="transmembrane region" description="Helical" evidence="7">
    <location>
        <begin position="342"/>
        <end position="367"/>
    </location>
</feature>
<evidence type="ECO:0000256" key="7">
    <source>
        <dbReference type="SAM" id="Phobius"/>
    </source>
</evidence>
<evidence type="ECO:0008006" key="12">
    <source>
        <dbReference type="Google" id="ProtNLM"/>
    </source>
</evidence>
<dbReference type="GO" id="GO:0005886">
    <property type="term" value="C:plasma membrane"/>
    <property type="evidence" value="ECO:0007669"/>
    <property type="project" value="UniProtKB-SubCell"/>
</dbReference>
<comment type="caution">
    <text evidence="10">The sequence shown here is derived from an EMBL/GenBank/DDBJ whole genome shotgun (WGS) entry which is preliminary data.</text>
</comment>
<evidence type="ECO:0000256" key="4">
    <source>
        <dbReference type="ARBA" id="ARBA00022989"/>
    </source>
</evidence>
<evidence type="ECO:0000313" key="10">
    <source>
        <dbReference type="EMBL" id="OHA81330.1"/>
    </source>
</evidence>
<evidence type="ECO:0000313" key="11">
    <source>
        <dbReference type="Proteomes" id="UP000179118"/>
    </source>
</evidence>
<feature type="transmembrane region" description="Helical" evidence="7">
    <location>
        <begin position="379"/>
        <end position="406"/>
    </location>
</feature>
<evidence type="ECO:0000256" key="6">
    <source>
        <dbReference type="ARBA" id="ARBA00038076"/>
    </source>
</evidence>
<keyword evidence="3 7" id="KW-0812">Transmembrane</keyword>
<dbReference type="InterPro" id="IPR025857">
    <property type="entry name" value="MacB_PCD"/>
</dbReference>
<dbReference type="Pfam" id="PF02687">
    <property type="entry name" value="FtsX"/>
    <property type="match status" value="1"/>
</dbReference>
<keyword evidence="5 7" id="KW-0472">Membrane</keyword>
<feature type="domain" description="ABC3 transporter permease C-terminal" evidence="8">
    <location>
        <begin position="291"/>
        <end position="416"/>
    </location>
</feature>
<evidence type="ECO:0000259" key="8">
    <source>
        <dbReference type="Pfam" id="PF02687"/>
    </source>
</evidence>
<dbReference type="PANTHER" id="PTHR30572">
    <property type="entry name" value="MEMBRANE COMPONENT OF TRANSPORTER-RELATED"/>
    <property type="match status" value="1"/>
</dbReference>
<accession>A0A1G2S8A7</accession>
<dbReference type="EMBL" id="MHUT01000009">
    <property type="protein sequence ID" value="OHA81330.1"/>
    <property type="molecule type" value="Genomic_DNA"/>
</dbReference>
<keyword evidence="4 7" id="KW-1133">Transmembrane helix</keyword>
<dbReference type="Pfam" id="PF12704">
    <property type="entry name" value="MacB_PCD"/>
    <property type="match status" value="1"/>
</dbReference>
<evidence type="ECO:0000256" key="5">
    <source>
        <dbReference type="ARBA" id="ARBA00023136"/>
    </source>
</evidence>